<keyword evidence="2" id="KW-1185">Reference proteome</keyword>
<sequence length="180" mass="19712">MGHHSRSRSRSSHGGCAGKKWINYCKTKCSKGKKKGKKHRRKKSKSRRGKITRNPFFNYLLVFRAKHKGWSACKVAVEALLNLKDVKDEVEVDITVVEAVIDVDTADINDEVEAGVGDEEVEAGVEDEEDEEVDGRDIGVEVGVVEGNAGALQGRVEEVGRGRGLGEVVFVLSNALCMCI</sequence>
<evidence type="ECO:0000313" key="2">
    <source>
        <dbReference type="Proteomes" id="UP001458880"/>
    </source>
</evidence>
<organism evidence="1 2">
    <name type="scientific">Popillia japonica</name>
    <name type="common">Japanese beetle</name>
    <dbReference type="NCBI Taxonomy" id="7064"/>
    <lineage>
        <taxon>Eukaryota</taxon>
        <taxon>Metazoa</taxon>
        <taxon>Ecdysozoa</taxon>
        <taxon>Arthropoda</taxon>
        <taxon>Hexapoda</taxon>
        <taxon>Insecta</taxon>
        <taxon>Pterygota</taxon>
        <taxon>Neoptera</taxon>
        <taxon>Endopterygota</taxon>
        <taxon>Coleoptera</taxon>
        <taxon>Polyphaga</taxon>
        <taxon>Scarabaeiformia</taxon>
        <taxon>Scarabaeidae</taxon>
        <taxon>Rutelinae</taxon>
        <taxon>Popillia</taxon>
    </lineage>
</organism>
<dbReference type="AlphaFoldDB" id="A0AAW1MGP9"/>
<gene>
    <name evidence="1" type="ORF">QE152_g6091</name>
</gene>
<dbReference type="EMBL" id="JASPKY010000039">
    <property type="protein sequence ID" value="KAK9746547.1"/>
    <property type="molecule type" value="Genomic_DNA"/>
</dbReference>
<accession>A0AAW1MGP9</accession>
<proteinExistence type="predicted"/>
<dbReference type="Proteomes" id="UP001458880">
    <property type="component" value="Unassembled WGS sequence"/>
</dbReference>
<protein>
    <submittedName>
        <fullName evidence="1">Uncharacterized protein</fullName>
    </submittedName>
</protein>
<reference evidence="1 2" key="1">
    <citation type="journal article" date="2024" name="BMC Genomics">
        <title>De novo assembly and annotation of Popillia japonica's genome with initial clues to its potential as an invasive pest.</title>
        <authorList>
            <person name="Cucini C."/>
            <person name="Boschi S."/>
            <person name="Funari R."/>
            <person name="Cardaioli E."/>
            <person name="Iannotti N."/>
            <person name="Marturano G."/>
            <person name="Paoli F."/>
            <person name="Bruttini M."/>
            <person name="Carapelli A."/>
            <person name="Frati F."/>
            <person name="Nardi F."/>
        </authorList>
    </citation>
    <scope>NUCLEOTIDE SEQUENCE [LARGE SCALE GENOMIC DNA]</scope>
    <source>
        <strain evidence="1">DMR45628</strain>
    </source>
</reference>
<evidence type="ECO:0000313" key="1">
    <source>
        <dbReference type="EMBL" id="KAK9746547.1"/>
    </source>
</evidence>
<comment type="caution">
    <text evidence="1">The sequence shown here is derived from an EMBL/GenBank/DDBJ whole genome shotgun (WGS) entry which is preliminary data.</text>
</comment>
<name>A0AAW1MGP9_POPJA</name>